<gene>
    <name evidence="2" type="ORF">D7V32_14020</name>
</gene>
<feature type="signal peptide" evidence="1">
    <location>
        <begin position="1"/>
        <end position="22"/>
    </location>
</feature>
<sequence length="162" mass="17774">MKKHIALIGSICLFSIFNSAYAAPLCTVSGNTGTVNLRQGNTGVITTKVNFKNCTQRVRPSFEWLNKNGQYGAFYLNNKPDTYIPVGFNNRMGGTWDGTYPVAGASTSASSGTYNFDTYFGSSSASKNLELYTQISISNFDNLQNYLPGTYHTSMIFSVNTF</sequence>
<dbReference type="Proteomes" id="UP000282388">
    <property type="component" value="Unassembled WGS sequence"/>
</dbReference>
<proteinExistence type="predicted"/>
<protein>
    <recommendedName>
        <fullName evidence="4">Fimbrial protein</fullName>
    </recommendedName>
</protein>
<dbReference type="OrthoDB" id="6693446at2"/>
<organism evidence="2 3">
    <name type="scientific">Acinetobacter tianfuensis</name>
    <dbReference type="NCBI Taxonomy" id="2419603"/>
    <lineage>
        <taxon>Bacteria</taxon>
        <taxon>Pseudomonadati</taxon>
        <taxon>Pseudomonadota</taxon>
        <taxon>Gammaproteobacteria</taxon>
        <taxon>Moraxellales</taxon>
        <taxon>Moraxellaceae</taxon>
        <taxon>Acinetobacter</taxon>
    </lineage>
</organism>
<name>A0A3A8E6D1_9GAMM</name>
<comment type="caution">
    <text evidence="2">The sequence shown here is derived from an EMBL/GenBank/DDBJ whole genome shotgun (WGS) entry which is preliminary data.</text>
</comment>
<dbReference type="AlphaFoldDB" id="A0A3A8E6D1"/>
<evidence type="ECO:0008006" key="4">
    <source>
        <dbReference type="Google" id="ProtNLM"/>
    </source>
</evidence>
<dbReference type="EMBL" id="RAXV01000035">
    <property type="protein sequence ID" value="RKG29688.1"/>
    <property type="molecule type" value="Genomic_DNA"/>
</dbReference>
<dbReference type="RefSeq" id="WP_120403462.1">
    <property type="nucleotide sequence ID" value="NZ_RAXV01000035.1"/>
</dbReference>
<reference evidence="2 3" key="1">
    <citation type="submission" date="2018-09" db="EMBL/GenBank/DDBJ databases">
        <title>The draft genome of Acinetobacter spp. strains.</title>
        <authorList>
            <person name="Qin J."/>
            <person name="Feng Y."/>
            <person name="Zong Z."/>
        </authorList>
    </citation>
    <scope>NUCLEOTIDE SEQUENCE [LARGE SCALE GENOMIC DNA]</scope>
    <source>
        <strain evidence="2 3">WCHAc060012</strain>
    </source>
</reference>
<evidence type="ECO:0000313" key="2">
    <source>
        <dbReference type="EMBL" id="RKG29688.1"/>
    </source>
</evidence>
<feature type="chain" id="PRO_5017476529" description="Fimbrial protein" evidence="1">
    <location>
        <begin position="23"/>
        <end position="162"/>
    </location>
</feature>
<evidence type="ECO:0000313" key="3">
    <source>
        <dbReference type="Proteomes" id="UP000282388"/>
    </source>
</evidence>
<evidence type="ECO:0000256" key="1">
    <source>
        <dbReference type="SAM" id="SignalP"/>
    </source>
</evidence>
<accession>A0A3A8E6D1</accession>
<keyword evidence="1" id="KW-0732">Signal</keyword>
<keyword evidence="3" id="KW-1185">Reference proteome</keyword>